<dbReference type="GO" id="GO:0005737">
    <property type="term" value="C:cytoplasm"/>
    <property type="evidence" value="ECO:0007669"/>
    <property type="project" value="TreeGrafter"/>
</dbReference>
<reference evidence="4 5" key="1">
    <citation type="submission" date="2015-09" db="EMBL/GenBank/DDBJ databases">
        <authorList>
            <consortium name="Swine Surveillance"/>
        </authorList>
    </citation>
    <scope>NUCLEOTIDE SEQUENCE [LARGE SCALE GENOMIC DNA]</scope>
    <source>
        <strain evidence="4 5">CECT 7557</strain>
    </source>
</reference>
<dbReference type="EC" id="3.1.6.6" evidence="4"/>
<proteinExistence type="predicted"/>
<evidence type="ECO:0000259" key="3">
    <source>
        <dbReference type="Pfam" id="PF00884"/>
    </source>
</evidence>
<dbReference type="InterPro" id="IPR017850">
    <property type="entry name" value="Alkaline_phosphatase_core_sf"/>
</dbReference>
<accession>A0A0P1G3C5</accession>
<dbReference type="Proteomes" id="UP000052022">
    <property type="component" value="Unassembled WGS sequence"/>
</dbReference>
<dbReference type="OrthoDB" id="9795675at2"/>
<dbReference type="EMBL" id="CYSD01000012">
    <property type="protein sequence ID" value="CUH76221.1"/>
    <property type="molecule type" value="Genomic_DNA"/>
</dbReference>
<evidence type="ECO:0000256" key="2">
    <source>
        <dbReference type="ARBA" id="ARBA00022801"/>
    </source>
</evidence>
<dbReference type="GO" id="GO:0046872">
    <property type="term" value="F:metal ion binding"/>
    <property type="evidence" value="ECO:0007669"/>
    <property type="project" value="UniProtKB-KW"/>
</dbReference>
<dbReference type="AlphaFoldDB" id="A0A0P1G3C5"/>
<gene>
    <name evidence="4" type="primary">betC_2</name>
    <name evidence="4" type="ORF">TRM7557_00774</name>
</gene>
<dbReference type="Gene3D" id="3.40.720.10">
    <property type="entry name" value="Alkaline Phosphatase, subunit A"/>
    <property type="match status" value="1"/>
</dbReference>
<keyword evidence="2 4" id="KW-0378">Hydrolase</keyword>
<name>A0A0P1G3C5_9RHOB</name>
<evidence type="ECO:0000256" key="1">
    <source>
        <dbReference type="ARBA" id="ARBA00022723"/>
    </source>
</evidence>
<dbReference type="RefSeq" id="WP_058288875.1">
    <property type="nucleotide sequence ID" value="NZ_CYSD01000012.1"/>
</dbReference>
<dbReference type="SUPFAM" id="SSF53649">
    <property type="entry name" value="Alkaline phosphatase-like"/>
    <property type="match status" value="1"/>
</dbReference>
<sequence length="481" mass="53330">MKSSPNLLVILSDQHQARAMSCADHPVVQTPHLDELAARGTRFTNAYTPSPICVPARAAFATGRQVHDIRNWDNAMPYKGTPRGWGHALQDKGVRVESIGKLHYRHQEDDSGFDAQHIPMHVADGVGMVWGSIRREDERVYNKHVRMMGDTIGPGESSYTKYDRSVTDMTCDWLSKTQDSAAPWCLYVGLLAPHHPLIAPQEFYDLYPLDKLPADKLRRKDGYVRHPWLDKMADAMVAEDGWKDEEERRVAIASYYGLTSYMDHNVGRIVSALKDSGQFDNTTIIYSSDHGENLGVRDLWGKMNMYEESAAIPLIVAPAPDLGVDPRPTSATTTSLLDISETIIDHFDAALPGERPGTSLYDIAACEDDTDRAVFSEYHAIGAVSGEFMLRKGDLKLIEYVGFEPELFNLAEDPEELTNQAQNPAYADDLARMQAELRKICDPDAVNTEAFEDQDAMIEAYGGKEAASKLGAPSATPPPAT</sequence>
<protein>
    <submittedName>
        <fullName evidence="4">Choline-sulfatase</fullName>
        <ecNumber evidence="4">3.1.6.6</ecNumber>
    </submittedName>
</protein>
<dbReference type="PANTHER" id="PTHR45953:SF1">
    <property type="entry name" value="IDURONATE 2-SULFATASE"/>
    <property type="match status" value="1"/>
</dbReference>
<dbReference type="PANTHER" id="PTHR45953">
    <property type="entry name" value="IDURONATE 2-SULFATASE"/>
    <property type="match status" value="1"/>
</dbReference>
<dbReference type="STRING" id="928856.SAMN04488049_1036"/>
<evidence type="ECO:0000313" key="4">
    <source>
        <dbReference type="EMBL" id="CUH76221.1"/>
    </source>
</evidence>
<organism evidence="4 5">
    <name type="scientific">Tritonibacter multivorans</name>
    <dbReference type="NCBI Taxonomy" id="928856"/>
    <lineage>
        <taxon>Bacteria</taxon>
        <taxon>Pseudomonadati</taxon>
        <taxon>Pseudomonadota</taxon>
        <taxon>Alphaproteobacteria</taxon>
        <taxon>Rhodobacterales</taxon>
        <taxon>Paracoccaceae</taxon>
        <taxon>Tritonibacter</taxon>
    </lineage>
</organism>
<evidence type="ECO:0000313" key="5">
    <source>
        <dbReference type="Proteomes" id="UP000052022"/>
    </source>
</evidence>
<dbReference type="InterPro" id="IPR000917">
    <property type="entry name" value="Sulfatase_N"/>
</dbReference>
<keyword evidence="1" id="KW-0479">Metal-binding</keyword>
<dbReference type="CDD" id="cd16037">
    <property type="entry name" value="sulfatase_like"/>
    <property type="match status" value="1"/>
</dbReference>
<dbReference type="GO" id="GO:0047753">
    <property type="term" value="F:choline-sulfatase activity"/>
    <property type="evidence" value="ECO:0007669"/>
    <property type="project" value="UniProtKB-EC"/>
</dbReference>
<feature type="domain" description="Sulfatase N-terminal" evidence="3">
    <location>
        <begin position="5"/>
        <end position="348"/>
    </location>
</feature>
<dbReference type="Pfam" id="PF00884">
    <property type="entry name" value="Sulfatase"/>
    <property type="match status" value="1"/>
</dbReference>
<keyword evidence="5" id="KW-1185">Reference proteome</keyword>